<dbReference type="Proteomes" id="UP001321582">
    <property type="component" value="Plasmid pHIC"/>
</dbReference>
<keyword evidence="1" id="KW-0472">Membrane</keyword>
<reference evidence="2 3" key="1">
    <citation type="submission" date="2022-11" db="EMBL/GenBank/DDBJ databases">
        <title>Haliovirga abyssi gen. nov., sp. nov., a mesophilic fermentative bacterium isolated from the Iheya North hydrothermal field and the proposal of Haliovirgaceae fam. nov.</title>
        <authorList>
            <person name="Miyazaki U."/>
            <person name="Tame A."/>
            <person name="Miyazaki J."/>
            <person name="Takai K."/>
            <person name="Sawayama S."/>
            <person name="Kitajima M."/>
            <person name="Okamoto A."/>
            <person name="Nakagawa S."/>
        </authorList>
    </citation>
    <scope>NUCLEOTIDE SEQUENCE [LARGE SCALE GENOMIC DNA]</scope>
    <source>
        <strain evidence="2 3">IC12</strain>
        <plasmid evidence="2 3">pHIC</plasmid>
    </source>
</reference>
<geneLocation type="plasmid" evidence="2 3">
    <name>pHIC</name>
</geneLocation>
<proteinExistence type="predicted"/>
<dbReference type="KEGG" id="haby:HLVA_22640"/>
<dbReference type="RefSeq" id="WP_307905559.1">
    <property type="nucleotide sequence ID" value="NZ_AP027060.1"/>
</dbReference>
<organism evidence="2 3">
    <name type="scientific">Haliovirga abyssi</name>
    <dbReference type="NCBI Taxonomy" id="2996794"/>
    <lineage>
        <taxon>Bacteria</taxon>
        <taxon>Fusobacteriati</taxon>
        <taxon>Fusobacteriota</taxon>
        <taxon>Fusobacteriia</taxon>
        <taxon>Fusobacteriales</taxon>
        <taxon>Haliovirgaceae</taxon>
        <taxon>Haliovirga</taxon>
    </lineage>
</organism>
<evidence type="ECO:0000313" key="3">
    <source>
        <dbReference type="Proteomes" id="UP001321582"/>
    </source>
</evidence>
<sequence>MSKLQKREKIMMLITIIIIISVSYVKWYLLPLIDENRRLGMKIEKTLAESKLVRNDIGNYISYKKQKENIENDEVDISKKIFNDNIKNVQFNIMDKINKESIKDNLKIKNKSINIEEIKKVGITKISFHILLEGEYENTITFLETFSYEKKMYIEALEIKKKTDILMTNIILIAYIKGGKR</sequence>
<keyword evidence="1" id="KW-1133">Transmembrane helix</keyword>
<dbReference type="AlphaFoldDB" id="A0AAU9E163"/>
<protein>
    <recommendedName>
        <fullName evidence="4">Type II secretion system protein M</fullName>
    </recommendedName>
</protein>
<feature type="transmembrane region" description="Helical" evidence="1">
    <location>
        <begin position="12"/>
        <end position="30"/>
    </location>
</feature>
<name>A0AAU9E163_9FUSO</name>
<keyword evidence="1" id="KW-0812">Transmembrane</keyword>
<evidence type="ECO:0008006" key="4">
    <source>
        <dbReference type="Google" id="ProtNLM"/>
    </source>
</evidence>
<evidence type="ECO:0000256" key="1">
    <source>
        <dbReference type="SAM" id="Phobius"/>
    </source>
</evidence>
<dbReference type="EMBL" id="AP027060">
    <property type="protein sequence ID" value="BDU51695.1"/>
    <property type="molecule type" value="Genomic_DNA"/>
</dbReference>
<accession>A0AAU9E163</accession>
<keyword evidence="2" id="KW-0614">Plasmid</keyword>
<evidence type="ECO:0000313" key="2">
    <source>
        <dbReference type="EMBL" id="BDU51695.1"/>
    </source>
</evidence>
<keyword evidence="3" id="KW-1185">Reference proteome</keyword>
<gene>
    <name evidence="2" type="ORF">HLVA_22640</name>
</gene>